<accession>A0ABP7GEH8</accession>
<evidence type="ECO:0008006" key="3">
    <source>
        <dbReference type="Google" id="ProtNLM"/>
    </source>
</evidence>
<dbReference type="EMBL" id="BAABAF010000004">
    <property type="protein sequence ID" value="GAA3762264.1"/>
    <property type="molecule type" value="Genomic_DNA"/>
</dbReference>
<dbReference type="PANTHER" id="PTHR38436:SF1">
    <property type="entry name" value="ESTER CYCLASE"/>
    <property type="match status" value="1"/>
</dbReference>
<evidence type="ECO:0000313" key="2">
    <source>
        <dbReference type="Proteomes" id="UP001500540"/>
    </source>
</evidence>
<dbReference type="Proteomes" id="UP001500540">
    <property type="component" value="Unassembled WGS sequence"/>
</dbReference>
<dbReference type="RefSeq" id="WP_344781865.1">
    <property type="nucleotide sequence ID" value="NZ_BAABAF010000004.1"/>
</dbReference>
<evidence type="ECO:0000313" key="1">
    <source>
        <dbReference type="EMBL" id="GAA3762264.1"/>
    </source>
</evidence>
<sequence>MEPGQMREWFAEYLDACNRHDLDAIRGFVDPSVRRAHLPGGADAWVDDMADLFRAFPDWRWRRIQLVVEEDRLAAHVRASGTHVGEFRGVAPTRRHVNVAEFAIYRVAAGRIIELAGTADHVELMAQLTEASRPG</sequence>
<dbReference type="InterPro" id="IPR032710">
    <property type="entry name" value="NTF2-like_dom_sf"/>
</dbReference>
<name>A0ABP7GEH8_9MICO</name>
<dbReference type="InterPro" id="IPR009959">
    <property type="entry name" value="Cyclase_SnoaL-like"/>
</dbReference>
<gene>
    <name evidence="1" type="ORF">GCM10022240_13580</name>
</gene>
<protein>
    <recommendedName>
        <fullName evidence="3">Ester cyclase</fullName>
    </recommendedName>
</protein>
<organism evidence="1 2">
    <name type="scientific">Microbacterium kribbense</name>
    <dbReference type="NCBI Taxonomy" id="433645"/>
    <lineage>
        <taxon>Bacteria</taxon>
        <taxon>Bacillati</taxon>
        <taxon>Actinomycetota</taxon>
        <taxon>Actinomycetes</taxon>
        <taxon>Micrococcales</taxon>
        <taxon>Microbacteriaceae</taxon>
        <taxon>Microbacterium</taxon>
    </lineage>
</organism>
<proteinExistence type="predicted"/>
<dbReference type="Gene3D" id="3.10.450.50">
    <property type="match status" value="1"/>
</dbReference>
<dbReference type="Pfam" id="PF07366">
    <property type="entry name" value="SnoaL"/>
    <property type="match status" value="1"/>
</dbReference>
<dbReference type="SUPFAM" id="SSF54427">
    <property type="entry name" value="NTF2-like"/>
    <property type="match status" value="1"/>
</dbReference>
<dbReference type="PANTHER" id="PTHR38436">
    <property type="entry name" value="POLYKETIDE CYCLASE SNOAL-LIKE DOMAIN"/>
    <property type="match status" value="1"/>
</dbReference>
<reference evidence="2" key="1">
    <citation type="journal article" date="2019" name="Int. J. Syst. Evol. Microbiol.">
        <title>The Global Catalogue of Microorganisms (GCM) 10K type strain sequencing project: providing services to taxonomists for standard genome sequencing and annotation.</title>
        <authorList>
            <consortium name="The Broad Institute Genomics Platform"/>
            <consortium name="The Broad Institute Genome Sequencing Center for Infectious Disease"/>
            <person name="Wu L."/>
            <person name="Ma J."/>
        </authorList>
    </citation>
    <scope>NUCLEOTIDE SEQUENCE [LARGE SCALE GENOMIC DNA]</scope>
    <source>
        <strain evidence="2">JCM 16950</strain>
    </source>
</reference>
<keyword evidence="2" id="KW-1185">Reference proteome</keyword>
<comment type="caution">
    <text evidence="1">The sequence shown here is derived from an EMBL/GenBank/DDBJ whole genome shotgun (WGS) entry which is preliminary data.</text>
</comment>